<evidence type="ECO:0000313" key="3">
    <source>
        <dbReference type="EMBL" id="CAE0656927.1"/>
    </source>
</evidence>
<reference evidence="4" key="1">
    <citation type="submission" date="2021-01" db="EMBL/GenBank/DDBJ databases">
        <authorList>
            <person name="Corre E."/>
            <person name="Pelletier E."/>
            <person name="Niang G."/>
            <person name="Scheremetjew M."/>
            <person name="Finn R."/>
            <person name="Kale V."/>
            <person name="Holt S."/>
            <person name="Cochrane G."/>
            <person name="Meng A."/>
            <person name="Brown T."/>
            <person name="Cohen L."/>
        </authorList>
    </citation>
    <scope>NUCLEOTIDE SEQUENCE</scope>
    <source>
        <strain evidence="4">CCCM811</strain>
    </source>
</reference>
<name>A0A6V3KE75_9EUKA</name>
<accession>A0A6V3KE75</accession>
<organism evidence="4">
    <name type="scientific">Lotharella globosa</name>
    <dbReference type="NCBI Taxonomy" id="91324"/>
    <lineage>
        <taxon>Eukaryota</taxon>
        <taxon>Sar</taxon>
        <taxon>Rhizaria</taxon>
        <taxon>Cercozoa</taxon>
        <taxon>Chlorarachniophyceae</taxon>
        <taxon>Lotharella</taxon>
    </lineage>
</organism>
<gene>
    <name evidence="3" type="ORF">LGLO00237_LOCUS8494</name>
    <name evidence="4" type="ORF">LGLO00237_LOCUS8495</name>
</gene>
<protein>
    <recommendedName>
        <fullName evidence="5">Transmembrane protein</fullName>
    </recommendedName>
</protein>
<feature type="transmembrane region" description="Helical" evidence="2">
    <location>
        <begin position="75"/>
        <end position="92"/>
    </location>
</feature>
<feature type="region of interest" description="Disordered" evidence="1">
    <location>
        <begin position="1"/>
        <end position="29"/>
    </location>
</feature>
<evidence type="ECO:0000313" key="4">
    <source>
        <dbReference type="EMBL" id="CAE0656928.1"/>
    </source>
</evidence>
<dbReference type="EMBL" id="HBIV01011384">
    <property type="protein sequence ID" value="CAE0656927.1"/>
    <property type="molecule type" value="Transcribed_RNA"/>
</dbReference>
<feature type="compositionally biased region" description="Polar residues" evidence="1">
    <location>
        <begin position="101"/>
        <end position="111"/>
    </location>
</feature>
<feature type="region of interest" description="Disordered" evidence="1">
    <location>
        <begin position="98"/>
        <end position="126"/>
    </location>
</feature>
<feature type="transmembrane region" description="Helical" evidence="2">
    <location>
        <begin position="45"/>
        <end position="69"/>
    </location>
</feature>
<evidence type="ECO:0000256" key="2">
    <source>
        <dbReference type="SAM" id="Phobius"/>
    </source>
</evidence>
<keyword evidence="2" id="KW-0812">Transmembrane</keyword>
<evidence type="ECO:0008006" key="5">
    <source>
        <dbReference type="Google" id="ProtNLM"/>
    </source>
</evidence>
<sequence length="126" mass="13997">MAIVDGELVPSPPREDAKGEATEQSSSSSMCCFRRTSVNLKLGPAVPFMCCHLPVVILVLLGIAVGFYYDWDWRPVTLYMLQIVTISLLSFIPRREGYTYSGDQGPSTSGRPRQMSVRDLPARQRG</sequence>
<proteinExistence type="predicted"/>
<keyword evidence="2" id="KW-1133">Transmembrane helix</keyword>
<keyword evidence="2" id="KW-0472">Membrane</keyword>
<dbReference type="EMBL" id="HBIV01011386">
    <property type="protein sequence ID" value="CAE0656928.1"/>
    <property type="molecule type" value="Transcribed_RNA"/>
</dbReference>
<evidence type="ECO:0000256" key="1">
    <source>
        <dbReference type="SAM" id="MobiDB-lite"/>
    </source>
</evidence>
<dbReference type="AlphaFoldDB" id="A0A6V3KE75"/>